<dbReference type="PANTHER" id="PTHR42085">
    <property type="entry name" value="F-BOX DOMAIN-CONTAINING PROTEIN"/>
    <property type="match status" value="1"/>
</dbReference>
<dbReference type="GeneID" id="59282107"/>
<dbReference type="EMBL" id="JACCJC010000001">
    <property type="protein sequence ID" value="KAF6241716.1"/>
    <property type="molecule type" value="Genomic_DNA"/>
</dbReference>
<dbReference type="RefSeq" id="XP_037170956.1">
    <property type="nucleotide sequence ID" value="XM_037302377.1"/>
</dbReference>
<proteinExistence type="predicted"/>
<evidence type="ECO:0000313" key="2">
    <source>
        <dbReference type="Proteomes" id="UP000578531"/>
    </source>
</evidence>
<protein>
    <submittedName>
        <fullName evidence="1">Uncharacterized protein</fullName>
    </submittedName>
</protein>
<reference evidence="1 2" key="1">
    <citation type="journal article" date="2020" name="Genomics">
        <title>Complete, high-quality genomes from long-read metagenomic sequencing of two wolf lichen thalli reveals enigmatic genome architecture.</title>
        <authorList>
            <person name="McKenzie S.K."/>
            <person name="Walston R.F."/>
            <person name="Allen J.L."/>
        </authorList>
    </citation>
    <scope>NUCLEOTIDE SEQUENCE [LARGE SCALE GENOMIC DNA]</scope>
    <source>
        <strain evidence="1">WasteWater2</strain>
    </source>
</reference>
<organism evidence="1 2">
    <name type="scientific">Letharia columbiana</name>
    <dbReference type="NCBI Taxonomy" id="112416"/>
    <lineage>
        <taxon>Eukaryota</taxon>
        <taxon>Fungi</taxon>
        <taxon>Dikarya</taxon>
        <taxon>Ascomycota</taxon>
        <taxon>Pezizomycotina</taxon>
        <taxon>Lecanoromycetes</taxon>
        <taxon>OSLEUM clade</taxon>
        <taxon>Lecanoromycetidae</taxon>
        <taxon>Lecanorales</taxon>
        <taxon>Lecanorineae</taxon>
        <taxon>Parmeliaceae</taxon>
        <taxon>Letharia</taxon>
    </lineage>
</organism>
<dbReference type="OrthoDB" id="62952at2759"/>
<dbReference type="AlphaFoldDB" id="A0A8H6G739"/>
<evidence type="ECO:0000313" key="1">
    <source>
        <dbReference type="EMBL" id="KAF6241716.1"/>
    </source>
</evidence>
<keyword evidence="2" id="KW-1185">Reference proteome</keyword>
<dbReference type="PANTHER" id="PTHR42085:SF2">
    <property type="entry name" value="F-BOX DOMAIN-CONTAINING PROTEIN"/>
    <property type="match status" value="1"/>
</dbReference>
<name>A0A8H6G739_9LECA</name>
<comment type="caution">
    <text evidence="1">The sequence shown here is derived from an EMBL/GenBank/DDBJ whole genome shotgun (WGS) entry which is preliminary data.</text>
</comment>
<sequence>MSCNFFSLSRELRDQIYELVLLHQELIDPWVDYYLRRKLTPELLHVNKTIHREASSVFYAQNRFDFTTRTPEDVASFLGQIGRNNADYIRHICVDFPKFLYLDPGDVTLEDDSVVTLEDDSVSILANIQSRCANLSTLTTSLYSTNAMELRLDALDNPKVVIEALKLVNTHFRAISSLQEVIVEVYEDGPSDHIRRKMESHGWTISIAEYVEEDSDRNFSDFGNDDYGYHRSRDDDDDNYDFDNDSDFWRRAAD</sequence>
<gene>
    <name evidence="1" type="ORF">HO173_000427</name>
</gene>
<dbReference type="InterPro" id="IPR038883">
    <property type="entry name" value="AN11006-like"/>
</dbReference>
<accession>A0A8H6G739</accession>
<dbReference type="Proteomes" id="UP000578531">
    <property type="component" value="Unassembled WGS sequence"/>
</dbReference>